<dbReference type="AlphaFoldDB" id="A0A2M9BUQ2"/>
<dbReference type="InterPro" id="IPR050482">
    <property type="entry name" value="Sensor_HK_TwoCompSys"/>
</dbReference>
<name>A0A2M9BUQ2_9MICO</name>
<protein>
    <recommendedName>
        <fullName evidence="2">histidine kinase</fullName>
        <ecNumber evidence="2">2.7.13.3</ecNumber>
    </recommendedName>
</protein>
<dbReference type="OrthoDB" id="3573097at2"/>
<evidence type="ECO:0000256" key="2">
    <source>
        <dbReference type="ARBA" id="ARBA00012438"/>
    </source>
</evidence>
<keyword evidence="3" id="KW-0808">Transferase</keyword>
<reference evidence="7 8" key="1">
    <citation type="submission" date="2017-11" db="EMBL/GenBank/DDBJ databases">
        <title>Genomic Encyclopedia of Archaeal and Bacterial Type Strains, Phase II (KMG-II): From Individual Species to Whole Genera.</title>
        <authorList>
            <person name="Goeker M."/>
        </authorList>
    </citation>
    <scope>NUCLEOTIDE SEQUENCE [LARGE SCALE GENOMIC DNA]</scope>
    <source>
        <strain evidence="7 8">DSM 25625</strain>
    </source>
</reference>
<organism evidence="7 8">
    <name type="scientific">Compostimonas suwonensis</name>
    <dbReference type="NCBI Taxonomy" id="1048394"/>
    <lineage>
        <taxon>Bacteria</taxon>
        <taxon>Bacillati</taxon>
        <taxon>Actinomycetota</taxon>
        <taxon>Actinomycetes</taxon>
        <taxon>Micrococcales</taxon>
        <taxon>Microbacteriaceae</taxon>
        <taxon>Compostimonas</taxon>
    </lineage>
</organism>
<sequence>MEPDFLTDRTLTPADRRVFLAVVAASATFASLLVVAQFLIITTAFVDESGGSFEGPSFAFRVVNSLAPVVFYVMPIALYMHGRHSFGRGFLPVLVGSSLLGSSVWSLLHLAFGTYPIYDASVAITEISLTASLLVGIGLLGWALVGWRTRLRATERERLFREWQSEQSIALLQSEELRVRRDIADDLHGTLQNSLVLVQLQLADVAARLESDEELASLRGTVRDIELAVDHIREHEVRQIARSFYPEGLARGVGPAVTTLVRRLDTAIDVAVEISPGFAELDIANEEPLAAGERLLVFRIVEEGVVNAIRHGKARAVRIRLDAAFGPRSVTVEVHNNGVPARGGAVSGGLASLGDRVRLVGGELALRVEGEWTVLSARLPLTGETASALPLTPPGREITAGGFGELLRGASNRL</sequence>
<dbReference type="Gene3D" id="3.30.565.10">
    <property type="entry name" value="Histidine kinase-like ATPase, C-terminal domain"/>
    <property type="match status" value="1"/>
</dbReference>
<evidence type="ECO:0000256" key="5">
    <source>
        <dbReference type="ARBA" id="ARBA00023012"/>
    </source>
</evidence>
<keyword evidence="5" id="KW-0902">Two-component regulatory system</keyword>
<keyword evidence="6" id="KW-0812">Transmembrane</keyword>
<dbReference type="GO" id="GO:0000160">
    <property type="term" value="P:phosphorelay signal transduction system"/>
    <property type="evidence" value="ECO:0007669"/>
    <property type="project" value="UniProtKB-KW"/>
</dbReference>
<feature type="transmembrane region" description="Helical" evidence="6">
    <location>
        <begin position="127"/>
        <end position="147"/>
    </location>
</feature>
<evidence type="ECO:0000256" key="3">
    <source>
        <dbReference type="ARBA" id="ARBA00022679"/>
    </source>
</evidence>
<evidence type="ECO:0000256" key="1">
    <source>
        <dbReference type="ARBA" id="ARBA00000085"/>
    </source>
</evidence>
<dbReference type="PANTHER" id="PTHR24421">
    <property type="entry name" value="NITRATE/NITRITE SENSOR PROTEIN NARX-RELATED"/>
    <property type="match status" value="1"/>
</dbReference>
<accession>A0A2M9BUQ2</accession>
<feature type="transmembrane region" description="Helical" evidence="6">
    <location>
        <begin position="90"/>
        <end position="115"/>
    </location>
</feature>
<dbReference type="CDD" id="cd16917">
    <property type="entry name" value="HATPase_UhpB-NarQ-NarX-like"/>
    <property type="match status" value="1"/>
</dbReference>
<evidence type="ECO:0000313" key="7">
    <source>
        <dbReference type="EMBL" id="PJJ61678.1"/>
    </source>
</evidence>
<gene>
    <name evidence="7" type="ORF">CLV54_2628</name>
</gene>
<proteinExistence type="predicted"/>
<comment type="catalytic activity">
    <reaction evidence="1">
        <text>ATP + protein L-histidine = ADP + protein N-phospho-L-histidine.</text>
        <dbReference type="EC" id="2.7.13.3"/>
    </reaction>
</comment>
<dbReference type="PANTHER" id="PTHR24421:SF10">
    <property type="entry name" value="NITRATE_NITRITE SENSOR PROTEIN NARQ"/>
    <property type="match status" value="1"/>
</dbReference>
<keyword evidence="8" id="KW-1185">Reference proteome</keyword>
<comment type="caution">
    <text evidence="7">The sequence shown here is derived from an EMBL/GenBank/DDBJ whole genome shotgun (WGS) entry which is preliminary data.</text>
</comment>
<dbReference type="SUPFAM" id="SSF55874">
    <property type="entry name" value="ATPase domain of HSP90 chaperone/DNA topoisomerase II/histidine kinase"/>
    <property type="match status" value="1"/>
</dbReference>
<keyword evidence="6" id="KW-1133">Transmembrane helix</keyword>
<dbReference type="InterPro" id="IPR036890">
    <property type="entry name" value="HATPase_C_sf"/>
</dbReference>
<dbReference type="RefSeq" id="WP_100345388.1">
    <property type="nucleotide sequence ID" value="NZ_PGFB01000004.1"/>
</dbReference>
<dbReference type="GO" id="GO:0004673">
    <property type="term" value="F:protein histidine kinase activity"/>
    <property type="evidence" value="ECO:0007669"/>
    <property type="project" value="UniProtKB-EC"/>
</dbReference>
<feature type="transmembrane region" description="Helical" evidence="6">
    <location>
        <begin position="18"/>
        <end position="46"/>
    </location>
</feature>
<dbReference type="EC" id="2.7.13.3" evidence="2"/>
<evidence type="ECO:0000256" key="6">
    <source>
        <dbReference type="SAM" id="Phobius"/>
    </source>
</evidence>
<keyword evidence="6" id="KW-0472">Membrane</keyword>
<dbReference type="Proteomes" id="UP000230161">
    <property type="component" value="Unassembled WGS sequence"/>
</dbReference>
<feature type="transmembrane region" description="Helical" evidence="6">
    <location>
        <begin position="58"/>
        <end position="78"/>
    </location>
</feature>
<keyword evidence="4 7" id="KW-0418">Kinase</keyword>
<dbReference type="EMBL" id="PGFB01000004">
    <property type="protein sequence ID" value="PJJ61678.1"/>
    <property type="molecule type" value="Genomic_DNA"/>
</dbReference>
<evidence type="ECO:0000313" key="8">
    <source>
        <dbReference type="Proteomes" id="UP000230161"/>
    </source>
</evidence>
<evidence type="ECO:0000256" key="4">
    <source>
        <dbReference type="ARBA" id="ARBA00022777"/>
    </source>
</evidence>